<dbReference type="EMBL" id="CAJHJG010000961">
    <property type="protein sequence ID" value="CAD6907582.1"/>
    <property type="molecule type" value="Genomic_DNA"/>
</dbReference>
<reference evidence="1" key="1">
    <citation type="submission" date="2020-10" db="EMBL/GenBank/DDBJ databases">
        <authorList>
            <person name="Sedaghatjoo S."/>
        </authorList>
    </citation>
    <scope>NUCLEOTIDE SEQUENCE</scope>
    <source>
        <strain evidence="1">AZH3</strain>
    </source>
</reference>
<dbReference type="Proteomes" id="UP000836402">
    <property type="component" value="Unassembled WGS sequence"/>
</dbReference>
<organism evidence="1 2">
    <name type="scientific">Tilletia caries</name>
    <name type="common">wheat bunt fungus</name>
    <dbReference type="NCBI Taxonomy" id="13290"/>
    <lineage>
        <taxon>Eukaryota</taxon>
        <taxon>Fungi</taxon>
        <taxon>Dikarya</taxon>
        <taxon>Basidiomycota</taxon>
        <taxon>Ustilaginomycotina</taxon>
        <taxon>Exobasidiomycetes</taxon>
        <taxon>Tilletiales</taxon>
        <taxon>Tilletiaceae</taxon>
        <taxon>Tilletia</taxon>
    </lineage>
</organism>
<sequence>MSPADSSQACWGSEPAFRLAFRGPSGPGLFFRWLSWCSPWPPESWSCLLAHSLKTSDGRSIMKLTTKEMCSFKTGQITLPPPTIQHPIVFAVLRRVSHQLTLSFGITNYQHCPPLESRQQLHAPK</sequence>
<protein>
    <submittedName>
        <fullName evidence="1">Uncharacterized protein</fullName>
    </submittedName>
</protein>
<accession>A0ABN7IP83</accession>
<keyword evidence="2" id="KW-1185">Reference proteome</keyword>
<evidence type="ECO:0000313" key="2">
    <source>
        <dbReference type="Proteomes" id="UP000836402"/>
    </source>
</evidence>
<proteinExistence type="predicted"/>
<name>A0ABN7IP83_9BASI</name>
<comment type="caution">
    <text evidence="1">The sequence shown here is derived from an EMBL/GenBank/DDBJ whole genome shotgun (WGS) entry which is preliminary data.</text>
</comment>
<evidence type="ECO:0000313" key="1">
    <source>
        <dbReference type="EMBL" id="CAD6907582.1"/>
    </source>
</evidence>
<gene>
    <name evidence="1" type="ORF">JKIAZH3_G1503</name>
</gene>